<dbReference type="CDD" id="cd04301">
    <property type="entry name" value="NAT_SF"/>
    <property type="match status" value="1"/>
</dbReference>
<dbReference type="InterPro" id="IPR016181">
    <property type="entry name" value="Acyl_CoA_acyltransferase"/>
</dbReference>
<organism evidence="2 3">
    <name type="scientific">Aspergillus versicolor CBS 583.65</name>
    <dbReference type="NCBI Taxonomy" id="1036611"/>
    <lineage>
        <taxon>Eukaryota</taxon>
        <taxon>Fungi</taxon>
        <taxon>Dikarya</taxon>
        <taxon>Ascomycota</taxon>
        <taxon>Pezizomycotina</taxon>
        <taxon>Eurotiomycetes</taxon>
        <taxon>Eurotiomycetidae</taxon>
        <taxon>Eurotiales</taxon>
        <taxon>Aspergillaceae</taxon>
        <taxon>Aspergillus</taxon>
        <taxon>Aspergillus subgen. Nidulantes</taxon>
    </lineage>
</organism>
<gene>
    <name evidence="2" type="ORF">ASPVEDRAFT_33425</name>
</gene>
<dbReference type="OrthoDB" id="41532at2759"/>
<accession>A0A1L9Q0A0</accession>
<evidence type="ECO:0000313" key="3">
    <source>
        <dbReference type="Proteomes" id="UP000184073"/>
    </source>
</evidence>
<evidence type="ECO:0000313" key="2">
    <source>
        <dbReference type="EMBL" id="OJJ07191.1"/>
    </source>
</evidence>
<dbReference type="Pfam" id="PF13508">
    <property type="entry name" value="Acetyltransf_7"/>
    <property type="match status" value="1"/>
</dbReference>
<dbReference type="Gene3D" id="3.40.630.30">
    <property type="match status" value="1"/>
</dbReference>
<dbReference type="AlphaFoldDB" id="A0A1L9Q0A0"/>
<dbReference type="GO" id="GO:0016747">
    <property type="term" value="F:acyltransferase activity, transferring groups other than amino-acyl groups"/>
    <property type="evidence" value="ECO:0007669"/>
    <property type="project" value="InterPro"/>
</dbReference>
<sequence>MISSAEYNYSSFRISKTENLLDSAHRYKEQRLQALKLSPSSFASSYELESTFTDEYWISRLTQPERETFICAGTRIPESDDAVDHFEPEWVAQVTFLGPQSKEHFALSSESDLEDTDTSENDVGERWQMLGLFNHPAHRGKGIAKALTRTALNCLISHRCEPNNVLVRLMVKPGMQATIEFYRQLGFVEVGRGTLAAALIANGDRELLPEGYERQEKYTACTSHVMEQRFWRNANKT</sequence>
<keyword evidence="3" id="KW-1185">Reference proteome</keyword>
<dbReference type="GeneID" id="63726243"/>
<dbReference type="RefSeq" id="XP_040672953.1">
    <property type="nucleotide sequence ID" value="XM_040810732.1"/>
</dbReference>
<dbReference type="VEuPathDB" id="FungiDB:ASPVEDRAFT_33425"/>
<proteinExistence type="predicted"/>
<feature type="domain" description="N-acetyltransferase" evidence="1">
    <location>
        <begin position="127"/>
        <end position="189"/>
    </location>
</feature>
<dbReference type="EMBL" id="KV878136">
    <property type="protein sequence ID" value="OJJ07191.1"/>
    <property type="molecule type" value="Genomic_DNA"/>
</dbReference>
<name>A0A1L9Q0A0_ASPVE</name>
<protein>
    <recommendedName>
        <fullName evidence="1">N-acetyltransferase domain-containing protein</fullName>
    </recommendedName>
</protein>
<evidence type="ECO:0000259" key="1">
    <source>
        <dbReference type="Pfam" id="PF13508"/>
    </source>
</evidence>
<reference evidence="3" key="1">
    <citation type="journal article" date="2017" name="Genome Biol.">
        <title>Comparative genomics reveals high biological diversity and specific adaptations in the industrially and medically important fungal genus Aspergillus.</title>
        <authorList>
            <person name="de Vries R.P."/>
            <person name="Riley R."/>
            <person name="Wiebenga A."/>
            <person name="Aguilar-Osorio G."/>
            <person name="Amillis S."/>
            <person name="Uchima C.A."/>
            <person name="Anderluh G."/>
            <person name="Asadollahi M."/>
            <person name="Askin M."/>
            <person name="Barry K."/>
            <person name="Battaglia E."/>
            <person name="Bayram O."/>
            <person name="Benocci T."/>
            <person name="Braus-Stromeyer S.A."/>
            <person name="Caldana C."/>
            <person name="Canovas D."/>
            <person name="Cerqueira G.C."/>
            <person name="Chen F."/>
            <person name="Chen W."/>
            <person name="Choi C."/>
            <person name="Clum A."/>
            <person name="Dos Santos R.A."/>
            <person name="Damasio A.R."/>
            <person name="Diallinas G."/>
            <person name="Emri T."/>
            <person name="Fekete E."/>
            <person name="Flipphi M."/>
            <person name="Freyberg S."/>
            <person name="Gallo A."/>
            <person name="Gournas C."/>
            <person name="Habgood R."/>
            <person name="Hainaut M."/>
            <person name="Harispe M.L."/>
            <person name="Henrissat B."/>
            <person name="Hilden K.S."/>
            <person name="Hope R."/>
            <person name="Hossain A."/>
            <person name="Karabika E."/>
            <person name="Karaffa L."/>
            <person name="Karanyi Z."/>
            <person name="Krasevec N."/>
            <person name="Kuo A."/>
            <person name="Kusch H."/>
            <person name="LaButti K."/>
            <person name="Lagendijk E.L."/>
            <person name="Lapidus A."/>
            <person name="Levasseur A."/>
            <person name="Lindquist E."/>
            <person name="Lipzen A."/>
            <person name="Logrieco A.F."/>
            <person name="MacCabe A."/>
            <person name="Maekelae M.R."/>
            <person name="Malavazi I."/>
            <person name="Melin P."/>
            <person name="Meyer V."/>
            <person name="Mielnichuk N."/>
            <person name="Miskei M."/>
            <person name="Molnar A.P."/>
            <person name="Mule G."/>
            <person name="Ngan C.Y."/>
            <person name="Orejas M."/>
            <person name="Orosz E."/>
            <person name="Ouedraogo J.P."/>
            <person name="Overkamp K.M."/>
            <person name="Park H.-S."/>
            <person name="Perrone G."/>
            <person name="Piumi F."/>
            <person name="Punt P.J."/>
            <person name="Ram A.F."/>
            <person name="Ramon A."/>
            <person name="Rauscher S."/>
            <person name="Record E."/>
            <person name="Riano-Pachon D.M."/>
            <person name="Robert V."/>
            <person name="Roehrig J."/>
            <person name="Ruller R."/>
            <person name="Salamov A."/>
            <person name="Salih N.S."/>
            <person name="Samson R.A."/>
            <person name="Sandor E."/>
            <person name="Sanguinetti M."/>
            <person name="Schuetze T."/>
            <person name="Sepcic K."/>
            <person name="Shelest E."/>
            <person name="Sherlock G."/>
            <person name="Sophianopoulou V."/>
            <person name="Squina F.M."/>
            <person name="Sun H."/>
            <person name="Susca A."/>
            <person name="Todd R.B."/>
            <person name="Tsang A."/>
            <person name="Unkles S.E."/>
            <person name="van de Wiele N."/>
            <person name="van Rossen-Uffink D."/>
            <person name="Oliveira J.V."/>
            <person name="Vesth T.C."/>
            <person name="Visser J."/>
            <person name="Yu J.-H."/>
            <person name="Zhou M."/>
            <person name="Andersen M.R."/>
            <person name="Archer D.B."/>
            <person name="Baker S.E."/>
            <person name="Benoit I."/>
            <person name="Brakhage A.A."/>
            <person name="Braus G.H."/>
            <person name="Fischer R."/>
            <person name="Frisvad J.C."/>
            <person name="Goldman G.H."/>
            <person name="Houbraken J."/>
            <person name="Oakley B."/>
            <person name="Pocsi I."/>
            <person name="Scazzocchio C."/>
            <person name="Seiboth B."/>
            <person name="vanKuyk P.A."/>
            <person name="Wortman J."/>
            <person name="Dyer P.S."/>
            <person name="Grigoriev I.V."/>
        </authorList>
    </citation>
    <scope>NUCLEOTIDE SEQUENCE [LARGE SCALE GENOMIC DNA]</scope>
    <source>
        <strain evidence="3">CBS 583.65</strain>
    </source>
</reference>
<dbReference type="Proteomes" id="UP000184073">
    <property type="component" value="Unassembled WGS sequence"/>
</dbReference>
<dbReference type="SUPFAM" id="SSF55729">
    <property type="entry name" value="Acyl-CoA N-acyltransferases (Nat)"/>
    <property type="match status" value="1"/>
</dbReference>
<dbReference type="InterPro" id="IPR000182">
    <property type="entry name" value="GNAT_dom"/>
</dbReference>